<comment type="subcellular location">
    <subcellularLocation>
        <location evidence="8">Cell outer membrane</location>
    </subcellularLocation>
    <subcellularLocation>
        <location evidence="1">Membrane</location>
    </subcellularLocation>
</comment>
<dbReference type="GO" id="GO:0009279">
    <property type="term" value="C:cell outer membrane"/>
    <property type="evidence" value="ECO:0007669"/>
    <property type="project" value="UniProtKB-SubCell"/>
</dbReference>
<evidence type="ECO:0000256" key="5">
    <source>
        <dbReference type="ARBA" id="ARBA00022737"/>
    </source>
</evidence>
<dbReference type="InterPro" id="IPR010827">
    <property type="entry name" value="BamA/TamA_POTRA"/>
</dbReference>
<dbReference type="FunFam" id="3.10.20.310:FF:000002">
    <property type="entry name" value="Outer membrane protein assembly factor BamA"/>
    <property type="match status" value="1"/>
</dbReference>
<evidence type="ECO:0000256" key="9">
    <source>
        <dbReference type="NCBIfam" id="TIGR03303"/>
    </source>
</evidence>
<dbReference type="PANTHER" id="PTHR12815:SF23">
    <property type="entry name" value="OUTER MEMBRANE PROTEIN ASSEMBLY FACTOR BAMA"/>
    <property type="match status" value="1"/>
</dbReference>
<protein>
    <recommendedName>
        <fullName evidence="8 9">Outer membrane protein assembly factor BamA</fullName>
    </recommendedName>
</protein>
<evidence type="ECO:0000256" key="2">
    <source>
        <dbReference type="ARBA" id="ARBA00022452"/>
    </source>
</evidence>
<reference evidence="11 12" key="1">
    <citation type="submission" date="2019-12" db="EMBL/GenBank/DDBJ databases">
        <title>Neisseriaceae gen. nov. sp. Genome sequencing and assembly.</title>
        <authorList>
            <person name="Liu Z."/>
            <person name="Li A."/>
        </authorList>
    </citation>
    <scope>NUCLEOTIDE SEQUENCE [LARGE SCALE GENOMIC DNA]</scope>
    <source>
        <strain evidence="11 12">B2N2-7</strain>
    </source>
</reference>
<evidence type="ECO:0000256" key="4">
    <source>
        <dbReference type="ARBA" id="ARBA00022729"/>
    </source>
</evidence>
<dbReference type="GO" id="GO:0043165">
    <property type="term" value="P:Gram-negative-bacterium-type cell outer membrane assembly"/>
    <property type="evidence" value="ECO:0007669"/>
    <property type="project" value="UniProtKB-UniRule"/>
</dbReference>
<evidence type="ECO:0000259" key="10">
    <source>
        <dbReference type="PROSITE" id="PS51779"/>
    </source>
</evidence>
<dbReference type="Pfam" id="PF07244">
    <property type="entry name" value="POTRA"/>
    <property type="match status" value="5"/>
</dbReference>
<dbReference type="Proteomes" id="UP000467214">
    <property type="component" value="Unassembled WGS sequence"/>
</dbReference>
<sequence length="765" mass="84263" precursor="true">MKTTTLVAALAMAFMAQAQAESSFVIKDIKVEGLQRTEPGTVFSYLPVKVGDTFDSQKAADAIKALFATGFFNDVRVEHEGDVVIVAVAERPVVAQLTVEGAKEFDKEQLKKALKENGLADGRIFDQALLDQAVQELKRQYYSRGKYSVEIQPTVTRLDRNRVAVTLDITEGVTAKIRDIKIVGAQDFSQDDLLEEFSLAPSGWTSWLARDDQYSKQKLSADLEKLKAFYQNQGYVEFNIESTQVSISADKKDVYLTINVTEGKPFRVSETRLAGDLKVAETALKPLIAIKDGALFEREKVNETVSAIADKLGAEGYAFANVNVVPELDKEKQTVKLTFFVDPGRKTYVRRVSIAGNTRTRDEVIRRELRQLEASTYSGEAIKRSKERLELLGYFETVNIETPPVTETPDQVDMAISVKERATGSIQAGVGFVQGEGLQLSASVSQSNVLGSGKSIALAFSNGKANKQASVSFTDPYFTADGVSLGYDAYYRVYDPDAVDQSRYKSTTVGGGLRMGVPITEYDRVNLGLGVENTDLTLFPESPDRYKDFVDEYGPKNTTLLGSASWGRDTRDSALWPTRGGTMGLRLEAGLPGGDIQYWRFTPSVTWFFPLSKTFTLATSGEAGIVKGYGRTKDVPFFQNFYMGGIGSVRGFDNGSMGPKETDQFGDEDYLGGTHKLQTSIELLFPFPGMKDNRSLRTSLFFDAGTLWDPKVAGSDMSGELRYSAGAALAWLSPVGPMKFSYAVPLKKEESDKIQRFQFTLGTVF</sequence>
<keyword evidence="3 8" id="KW-0812">Transmembrane</keyword>
<keyword evidence="6 8" id="KW-0472">Membrane</keyword>
<dbReference type="EMBL" id="WSSB01000006">
    <property type="protein sequence ID" value="MXR36937.1"/>
    <property type="molecule type" value="Genomic_DNA"/>
</dbReference>
<dbReference type="GO" id="GO:0051205">
    <property type="term" value="P:protein insertion into membrane"/>
    <property type="evidence" value="ECO:0007669"/>
    <property type="project" value="UniProtKB-UniRule"/>
</dbReference>
<dbReference type="InterPro" id="IPR039910">
    <property type="entry name" value="D15-like"/>
</dbReference>
<comment type="function">
    <text evidence="8">Part of the outer membrane protein assembly complex, which is involved in assembly and insertion of beta-barrel proteins into the outer membrane.</text>
</comment>
<dbReference type="InterPro" id="IPR023707">
    <property type="entry name" value="OM_assembly_BamA"/>
</dbReference>
<evidence type="ECO:0000256" key="8">
    <source>
        <dbReference type="HAMAP-Rule" id="MF_01430"/>
    </source>
</evidence>
<feature type="domain" description="POTRA" evidence="10">
    <location>
        <begin position="92"/>
        <end position="172"/>
    </location>
</feature>
<dbReference type="PANTHER" id="PTHR12815">
    <property type="entry name" value="SORTING AND ASSEMBLY MACHINERY SAMM50 PROTEIN FAMILY MEMBER"/>
    <property type="match status" value="1"/>
</dbReference>
<gene>
    <name evidence="8 11" type="primary">bamA</name>
    <name evidence="11" type="ORF">GQF02_08125</name>
</gene>
<dbReference type="Pfam" id="PF01103">
    <property type="entry name" value="Omp85"/>
    <property type="match status" value="1"/>
</dbReference>
<comment type="similarity">
    <text evidence="8">Belongs to the BamA family.</text>
</comment>
<dbReference type="FunFam" id="3.10.20.310:FF:000003">
    <property type="entry name" value="Outer membrane protein assembly factor BamA"/>
    <property type="match status" value="1"/>
</dbReference>
<keyword evidence="5 8" id="KW-0677">Repeat</keyword>
<feature type="domain" description="POTRA" evidence="10">
    <location>
        <begin position="347"/>
        <end position="421"/>
    </location>
</feature>
<keyword evidence="2 8" id="KW-1134">Transmembrane beta strand</keyword>
<keyword evidence="7 8" id="KW-0998">Cell outer membrane</keyword>
<dbReference type="AlphaFoldDB" id="A0A845BJP5"/>
<keyword evidence="12" id="KW-1185">Reference proteome</keyword>
<comment type="caution">
    <text evidence="11">The sequence shown here is derived from an EMBL/GenBank/DDBJ whole genome shotgun (WGS) entry which is preliminary data.</text>
</comment>
<evidence type="ECO:0000256" key="6">
    <source>
        <dbReference type="ARBA" id="ARBA00023136"/>
    </source>
</evidence>
<evidence type="ECO:0000313" key="12">
    <source>
        <dbReference type="Proteomes" id="UP000467214"/>
    </source>
</evidence>
<evidence type="ECO:0000256" key="7">
    <source>
        <dbReference type="ARBA" id="ARBA00023237"/>
    </source>
</evidence>
<organism evidence="11 12">
    <name type="scientific">Craterilacuibacter sinensis</name>
    <dbReference type="NCBI Taxonomy" id="2686017"/>
    <lineage>
        <taxon>Bacteria</taxon>
        <taxon>Pseudomonadati</taxon>
        <taxon>Pseudomonadota</taxon>
        <taxon>Betaproteobacteria</taxon>
        <taxon>Neisseriales</taxon>
        <taxon>Neisseriaceae</taxon>
        <taxon>Craterilacuibacter</taxon>
    </lineage>
</organism>
<dbReference type="NCBIfam" id="TIGR03303">
    <property type="entry name" value="OM_YaeT"/>
    <property type="match status" value="1"/>
</dbReference>
<dbReference type="RefSeq" id="WP_160796249.1">
    <property type="nucleotide sequence ID" value="NZ_WSSB01000006.1"/>
</dbReference>
<dbReference type="Gene3D" id="2.40.160.50">
    <property type="entry name" value="membrane protein fhac: a member of the omp85/tpsb transporter family"/>
    <property type="match status" value="1"/>
</dbReference>
<evidence type="ECO:0000256" key="3">
    <source>
        <dbReference type="ARBA" id="ARBA00022692"/>
    </source>
</evidence>
<dbReference type="Gene3D" id="3.10.20.310">
    <property type="entry name" value="membrane protein fhac"/>
    <property type="match status" value="5"/>
</dbReference>
<dbReference type="PROSITE" id="PS51779">
    <property type="entry name" value="POTRA"/>
    <property type="match status" value="5"/>
</dbReference>
<dbReference type="InterPro" id="IPR034746">
    <property type="entry name" value="POTRA"/>
</dbReference>
<name>A0A845BJP5_9NEIS</name>
<comment type="subunit">
    <text evidence="8">Part of the Bam complex.</text>
</comment>
<feature type="domain" description="POTRA" evidence="10">
    <location>
        <begin position="24"/>
        <end position="91"/>
    </location>
</feature>
<evidence type="ECO:0000313" key="11">
    <source>
        <dbReference type="EMBL" id="MXR36937.1"/>
    </source>
</evidence>
<feature type="domain" description="POTRA" evidence="10">
    <location>
        <begin position="175"/>
        <end position="263"/>
    </location>
</feature>
<dbReference type="HAMAP" id="MF_01430">
    <property type="entry name" value="OM_assembly_BamA"/>
    <property type="match status" value="1"/>
</dbReference>
<dbReference type="PIRSF" id="PIRSF006076">
    <property type="entry name" value="OM_assembly_OMP85"/>
    <property type="match status" value="1"/>
</dbReference>
<feature type="signal peptide" evidence="8">
    <location>
        <begin position="1"/>
        <end position="20"/>
    </location>
</feature>
<dbReference type="InterPro" id="IPR000184">
    <property type="entry name" value="Bac_surfAg_D15"/>
</dbReference>
<accession>A0A845BJP5</accession>
<proteinExistence type="inferred from homology"/>
<evidence type="ECO:0000256" key="1">
    <source>
        <dbReference type="ARBA" id="ARBA00004370"/>
    </source>
</evidence>
<keyword evidence="4 8" id="KW-0732">Signal</keyword>
<feature type="chain" id="PRO_5033184999" description="Outer membrane protein assembly factor BamA" evidence="8">
    <location>
        <begin position="21"/>
        <end position="765"/>
    </location>
</feature>
<feature type="domain" description="POTRA" evidence="10">
    <location>
        <begin position="266"/>
        <end position="344"/>
    </location>
</feature>